<name>A0A4Y9SSJ4_9BURK</name>
<reference evidence="2 3" key="1">
    <citation type="submission" date="2019-03" db="EMBL/GenBank/DDBJ databases">
        <title>Draft Genome Sequence of Duganella callidus sp. nov., a Novel Duganella Species Isolated from Cultivated Soil.</title>
        <authorList>
            <person name="Raths R."/>
            <person name="Peta V."/>
            <person name="Bucking H."/>
        </authorList>
    </citation>
    <scope>NUCLEOTIDE SEQUENCE [LARGE SCALE GENOMIC DNA]</scope>
    <source>
        <strain evidence="2 3">DN04</strain>
    </source>
</reference>
<keyword evidence="3" id="KW-1185">Reference proteome</keyword>
<gene>
    <name evidence="2" type="ORF">E4L98_05620</name>
</gene>
<dbReference type="RefSeq" id="WP_135200586.1">
    <property type="nucleotide sequence ID" value="NZ_SPVG01000053.1"/>
</dbReference>
<protein>
    <submittedName>
        <fullName evidence="2">Uncharacterized protein</fullName>
    </submittedName>
</protein>
<feature type="region of interest" description="Disordered" evidence="1">
    <location>
        <begin position="57"/>
        <end position="150"/>
    </location>
</feature>
<dbReference type="EMBL" id="SPVG01000053">
    <property type="protein sequence ID" value="TFW28467.1"/>
    <property type="molecule type" value="Genomic_DNA"/>
</dbReference>
<dbReference type="AlphaFoldDB" id="A0A4Y9SSJ4"/>
<accession>A0A4Y9SSJ4</accession>
<evidence type="ECO:0000313" key="2">
    <source>
        <dbReference type="EMBL" id="TFW28467.1"/>
    </source>
</evidence>
<feature type="compositionally biased region" description="Low complexity" evidence="1">
    <location>
        <begin position="93"/>
        <end position="110"/>
    </location>
</feature>
<feature type="compositionally biased region" description="Basic and acidic residues" evidence="1">
    <location>
        <begin position="137"/>
        <end position="150"/>
    </location>
</feature>
<comment type="caution">
    <text evidence="2">The sequence shown here is derived from an EMBL/GenBank/DDBJ whole genome shotgun (WGS) entry which is preliminary data.</text>
</comment>
<dbReference type="Proteomes" id="UP000297729">
    <property type="component" value="Unassembled WGS sequence"/>
</dbReference>
<evidence type="ECO:0000313" key="3">
    <source>
        <dbReference type="Proteomes" id="UP000297729"/>
    </source>
</evidence>
<sequence>MKREQSLAGVIRERLESIEQRLAVGVRQEVFLAELAEAGYETSLSNFRNELWRARKRKEKTEGQTGKGGRVHAPLSAGQAAQGQRVHAASLTAGQAQGPAAAPQGSTPKEGPAPAPAAPGEARKITNPADIRKARKREINLDDYIDKEGE</sequence>
<organism evidence="2 3">
    <name type="scientific">Duganella callida</name>
    <dbReference type="NCBI Taxonomy" id="2561932"/>
    <lineage>
        <taxon>Bacteria</taxon>
        <taxon>Pseudomonadati</taxon>
        <taxon>Pseudomonadota</taxon>
        <taxon>Betaproteobacteria</taxon>
        <taxon>Burkholderiales</taxon>
        <taxon>Oxalobacteraceae</taxon>
        <taxon>Telluria group</taxon>
        <taxon>Duganella</taxon>
    </lineage>
</organism>
<dbReference type="OrthoDB" id="9883038at2"/>
<evidence type="ECO:0000256" key="1">
    <source>
        <dbReference type="SAM" id="MobiDB-lite"/>
    </source>
</evidence>
<proteinExistence type="predicted"/>